<dbReference type="EMBL" id="CP104395">
    <property type="protein sequence ID" value="WEL19147.1"/>
    <property type="molecule type" value="Genomic_DNA"/>
</dbReference>
<accession>A0ABY8CD48</accession>
<organism evidence="2 3">
    <name type="scientific">Candidatus Nanohalococcus occultus</name>
    <dbReference type="NCBI Taxonomy" id="2978047"/>
    <lineage>
        <taxon>Archaea</taxon>
        <taxon>Candidatus Nanohalarchaeota</taxon>
        <taxon>Candidatus Nanohalarchaeota incertae sedis</taxon>
        <taxon>Candidatus Nanohalococcus</taxon>
    </lineage>
</organism>
<keyword evidence="1" id="KW-0812">Transmembrane</keyword>
<protein>
    <recommendedName>
        <fullName evidence="4">Cardiolipin synthase N-terminal domain-containing protein</fullName>
    </recommendedName>
</protein>
<evidence type="ECO:0008006" key="4">
    <source>
        <dbReference type="Google" id="ProtNLM"/>
    </source>
</evidence>
<evidence type="ECO:0000313" key="2">
    <source>
        <dbReference type="EMBL" id="WEL19147.1"/>
    </source>
</evidence>
<name>A0ABY8CD48_9ARCH</name>
<dbReference type="RefSeq" id="WP_347722019.1">
    <property type="nucleotide sequence ID" value="NZ_CP104395.1"/>
</dbReference>
<dbReference type="Proteomes" id="UP001218034">
    <property type="component" value="Chromosome"/>
</dbReference>
<dbReference type="GeneID" id="90589550"/>
<sequence>MLDVAVTSIFGTVILTAVLVSLAELLGKLYTTFDSLVREDLSSEQKIIYLVLIWLIPLGWAIYLILGKEKTADLFSEMKFV</sequence>
<evidence type="ECO:0000256" key="1">
    <source>
        <dbReference type="SAM" id="Phobius"/>
    </source>
</evidence>
<feature type="transmembrane region" description="Helical" evidence="1">
    <location>
        <begin position="47"/>
        <end position="66"/>
    </location>
</feature>
<keyword evidence="3" id="KW-1185">Reference proteome</keyword>
<reference evidence="2 3" key="1">
    <citation type="submission" date="2022-09" db="EMBL/GenBank/DDBJ databases">
        <title>Xylan utilization by haloarchaea-nanohaloarchaea associations.</title>
        <authorList>
            <person name="Yakimov M."/>
        </authorList>
    </citation>
    <scope>NUCLEOTIDE SEQUENCE [LARGE SCALE GENOMIC DNA]</scope>
    <source>
        <strain evidence="2 3">SVXNc</strain>
    </source>
</reference>
<keyword evidence="1" id="KW-0472">Membrane</keyword>
<gene>
    <name evidence="2" type="ORF">SVXNc_0115</name>
</gene>
<keyword evidence="1" id="KW-1133">Transmembrane helix</keyword>
<proteinExistence type="predicted"/>
<evidence type="ECO:0000313" key="3">
    <source>
        <dbReference type="Proteomes" id="UP001218034"/>
    </source>
</evidence>